<dbReference type="AlphaFoldDB" id="A0A7G7CRT6"/>
<dbReference type="RefSeq" id="WP_185176675.1">
    <property type="nucleotide sequence ID" value="NZ_CP059404.1"/>
</dbReference>
<keyword evidence="2" id="KW-0812">Transmembrane</keyword>
<keyword evidence="4" id="KW-1185">Reference proteome</keyword>
<sequence length="65" mass="6222">MALTSDPLAKRSIGPAVGSAVVGVALGVVAVVGVAQFTTSNTVPSGNAVPANNAVLGGPEYGSRT</sequence>
<evidence type="ECO:0000313" key="3">
    <source>
        <dbReference type="EMBL" id="QNE90302.1"/>
    </source>
</evidence>
<evidence type="ECO:0000256" key="1">
    <source>
        <dbReference type="SAM" id="MobiDB-lite"/>
    </source>
</evidence>
<protein>
    <submittedName>
        <fullName evidence="3">DUF2613 domain-containing protein</fullName>
    </submittedName>
</protein>
<feature type="region of interest" description="Disordered" evidence="1">
    <location>
        <begin position="46"/>
        <end position="65"/>
    </location>
</feature>
<accession>A0A7G7CRT6</accession>
<dbReference type="InterPro" id="IPR022566">
    <property type="entry name" value="DUF2613"/>
</dbReference>
<dbReference type="Proteomes" id="UP000515743">
    <property type="component" value="Chromosome"/>
</dbReference>
<feature type="transmembrane region" description="Helical" evidence="2">
    <location>
        <begin position="12"/>
        <end position="35"/>
    </location>
</feature>
<dbReference type="EMBL" id="CP059404">
    <property type="protein sequence ID" value="QNE90302.1"/>
    <property type="molecule type" value="Genomic_DNA"/>
</dbReference>
<name>A0A7G7CRT6_9CORY</name>
<proteinExistence type="predicted"/>
<gene>
    <name evidence="3" type="ORF">H0194_04820</name>
</gene>
<organism evidence="3 4">
    <name type="scientific">Corynebacterium incognita</name>
    <dbReference type="NCBI Taxonomy" id="2754725"/>
    <lineage>
        <taxon>Bacteria</taxon>
        <taxon>Bacillati</taxon>
        <taxon>Actinomycetota</taxon>
        <taxon>Actinomycetes</taxon>
        <taxon>Mycobacteriales</taxon>
        <taxon>Corynebacteriaceae</taxon>
        <taxon>Corynebacterium</taxon>
    </lineage>
</organism>
<dbReference type="Pfam" id="PF11021">
    <property type="entry name" value="DUF2613"/>
    <property type="match status" value="1"/>
</dbReference>
<evidence type="ECO:0000313" key="4">
    <source>
        <dbReference type="Proteomes" id="UP000515743"/>
    </source>
</evidence>
<evidence type="ECO:0000256" key="2">
    <source>
        <dbReference type="SAM" id="Phobius"/>
    </source>
</evidence>
<keyword evidence="2" id="KW-0472">Membrane</keyword>
<keyword evidence="2" id="KW-1133">Transmembrane helix</keyword>
<dbReference type="KEGG" id="cik:H0194_04820"/>
<reference evidence="3 4" key="1">
    <citation type="submission" date="2020-07" db="EMBL/GenBank/DDBJ databases">
        <title>Complete genome and description of Corynebacterium incognita strain Marseille-Q3630 sp. nov.</title>
        <authorList>
            <person name="Boxberger M."/>
        </authorList>
    </citation>
    <scope>NUCLEOTIDE SEQUENCE [LARGE SCALE GENOMIC DNA]</scope>
    <source>
        <strain evidence="3 4">Marseille-Q3630</strain>
    </source>
</reference>